<comment type="caution">
    <text evidence="3">The sequence shown here is derived from an EMBL/GenBank/DDBJ whole genome shotgun (WGS) entry which is preliminary data.</text>
</comment>
<dbReference type="GO" id="GO:0003676">
    <property type="term" value="F:nucleic acid binding"/>
    <property type="evidence" value="ECO:0007669"/>
    <property type="project" value="InterPro"/>
</dbReference>
<dbReference type="OrthoDB" id="6133115at2759"/>
<dbReference type="Pfam" id="PF01661">
    <property type="entry name" value="Macro"/>
    <property type="match status" value="1"/>
</dbReference>
<evidence type="ECO:0000259" key="2">
    <source>
        <dbReference type="PROSITE" id="PS51154"/>
    </source>
</evidence>
<dbReference type="EMBL" id="LSMT01000153">
    <property type="protein sequence ID" value="PFX25347.1"/>
    <property type="molecule type" value="Genomic_DNA"/>
</dbReference>
<feature type="compositionally biased region" description="Polar residues" evidence="1">
    <location>
        <begin position="582"/>
        <end position="592"/>
    </location>
</feature>
<dbReference type="AlphaFoldDB" id="A0A2B4S9U4"/>
<keyword evidence="4" id="KW-1185">Reference proteome</keyword>
<organism evidence="3 4">
    <name type="scientific">Stylophora pistillata</name>
    <name type="common">Smooth cauliflower coral</name>
    <dbReference type="NCBI Taxonomy" id="50429"/>
    <lineage>
        <taxon>Eukaryota</taxon>
        <taxon>Metazoa</taxon>
        <taxon>Cnidaria</taxon>
        <taxon>Anthozoa</taxon>
        <taxon>Hexacorallia</taxon>
        <taxon>Scleractinia</taxon>
        <taxon>Astrocoeniina</taxon>
        <taxon>Pocilloporidae</taxon>
        <taxon>Stylophora</taxon>
    </lineage>
</organism>
<dbReference type="Gene3D" id="3.30.70.330">
    <property type="match status" value="1"/>
</dbReference>
<dbReference type="Pfam" id="PF23085">
    <property type="entry name" value="RRM_PARP14_3"/>
    <property type="match status" value="1"/>
</dbReference>
<sequence>MASDLSILADVGSDDIAKSILVSGFTPGTKEEAVVIHFQQRKHGGGDVSSVKFSQNGDNAVITFEEKETVEKVLKGEHRIGEVLLKVDRLPDKSKPTINEIFTHVTATLDPIELGISPQEARQILEKVKQDIDVSFYCDNKLFVLTGKLKGINECQLLVMKYLSEGQRIDVQLNNLSLAKKGAEVENGGAGKALTTPGRSDVIVATRIYESPGTKVIPVNEVNSDSQDGRVHPTIEARWFQVDPYALRFMETFFKEKLDEINGECLLEVTASSEGTRVILQPKQNCEPARYNAACSELSELIETVTQGMATCELDLNGVDKDSANALMEYIATNYPVIIDRPQEHGPFFVYGDAASVGEARRTVKGGISQQESYDTGLAAQAMAMAAPEIVSFENSSYRTENGVCISLRYGDITAEEVDAIVNPANEFLSHGAGLAKLIVQRGGPEIQRESDTLRRKHGFQVLHIGDAVHTVAGNLPCKFVIHAVGPTWAKHSPTDNIKLLKKACLQSLKLASELGLSSIAIPAISSGIFGAPIDVCAFAMLNAVEEYLTMPTVTKKKGTKKKWSKESNQKHKETDKKKTSTKPPNETPSKTTDGEKERANSRGLLNDIRFVLIDADSMDVFEKMFNEKFGGVIDDIADDFEDDDDEHDDDKV</sequence>
<dbReference type="InterPro" id="IPR002589">
    <property type="entry name" value="Macro_dom"/>
</dbReference>
<dbReference type="PANTHER" id="PTHR11106:SF111">
    <property type="entry name" value="MACRO DOMAIN-CONTAINING PROTEIN"/>
    <property type="match status" value="1"/>
</dbReference>
<dbReference type="Gene3D" id="3.40.220.10">
    <property type="entry name" value="Leucine Aminopeptidase, subunit E, domain 1"/>
    <property type="match status" value="1"/>
</dbReference>
<dbReference type="Proteomes" id="UP000225706">
    <property type="component" value="Unassembled WGS sequence"/>
</dbReference>
<dbReference type="CDD" id="cd02907">
    <property type="entry name" value="Macro_Af1521_BAL-like"/>
    <property type="match status" value="1"/>
</dbReference>
<dbReference type="InterPro" id="IPR012677">
    <property type="entry name" value="Nucleotide-bd_a/b_plait_sf"/>
</dbReference>
<dbReference type="PANTHER" id="PTHR11106">
    <property type="entry name" value="GANGLIOSIDE INDUCED DIFFERENTIATION ASSOCIATED PROTEIN 2-RELATED"/>
    <property type="match status" value="1"/>
</dbReference>
<dbReference type="SUPFAM" id="SSF52949">
    <property type="entry name" value="Macro domain-like"/>
    <property type="match status" value="1"/>
</dbReference>
<feature type="region of interest" description="Disordered" evidence="1">
    <location>
        <begin position="559"/>
        <end position="600"/>
    </location>
</feature>
<name>A0A2B4S9U4_STYPI</name>
<evidence type="ECO:0000313" key="3">
    <source>
        <dbReference type="EMBL" id="PFX25347.1"/>
    </source>
</evidence>
<proteinExistence type="predicted"/>
<gene>
    <name evidence="3" type="ORF">AWC38_SpisGene10018</name>
</gene>
<dbReference type="PROSITE" id="PS51154">
    <property type="entry name" value="MACRO"/>
    <property type="match status" value="1"/>
</dbReference>
<dbReference type="InterPro" id="IPR043472">
    <property type="entry name" value="Macro_dom-like"/>
</dbReference>
<feature type="compositionally biased region" description="Basic and acidic residues" evidence="1">
    <location>
        <begin position="565"/>
        <end position="579"/>
    </location>
</feature>
<dbReference type="STRING" id="50429.A0A2B4S9U4"/>
<evidence type="ECO:0000313" key="4">
    <source>
        <dbReference type="Proteomes" id="UP000225706"/>
    </source>
</evidence>
<reference evidence="4" key="1">
    <citation type="journal article" date="2017" name="bioRxiv">
        <title>Comparative analysis of the genomes of Stylophora pistillata and Acropora digitifera provides evidence for extensive differences between species of corals.</title>
        <authorList>
            <person name="Voolstra C.R."/>
            <person name="Li Y."/>
            <person name="Liew Y.J."/>
            <person name="Baumgarten S."/>
            <person name="Zoccola D."/>
            <person name="Flot J.-F."/>
            <person name="Tambutte S."/>
            <person name="Allemand D."/>
            <person name="Aranda M."/>
        </authorList>
    </citation>
    <scope>NUCLEOTIDE SEQUENCE [LARGE SCALE GENOMIC DNA]</scope>
</reference>
<evidence type="ECO:0000256" key="1">
    <source>
        <dbReference type="SAM" id="MobiDB-lite"/>
    </source>
</evidence>
<protein>
    <recommendedName>
        <fullName evidence="2">Macro domain-containing protein</fullName>
    </recommendedName>
</protein>
<dbReference type="InterPro" id="IPR035979">
    <property type="entry name" value="RBD_domain_sf"/>
</dbReference>
<dbReference type="SUPFAM" id="SSF54928">
    <property type="entry name" value="RNA-binding domain, RBD"/>
    <property type="match status" value="1"/>
</dbReference>
<dbReference type="SMART" id="SM00506">
    <property type="entry name" value="A1pp"/>
    <property type="match status" value="1"/>
</dbReference>
<accession>A0A2B4S9U4</accession>
<feature type="domain" description="Macro" evidence="2">
    <location>
        <begin position="393"/>
        <end position="630"/>
    </location>
</feature>